<proteinExistence type="predicted"/>
<protein>
    <submittedName>
        <fullName evidence="1">Uncharacterized protein</fullName>
    </submittedName>
</protein>
<accession>A0A6G1ISL5</accession>
<evidence type="ECO:0000313" key="1">
    <source>
        <dbReference type="EMBL" id="KAF2681222.1"/>
    </source>
</evidence>
<gene>
    <name evidence="1" type="ORF">K458DRAFT_406585</name>
</gene>
<evidence type="ECO:0000313" key="2">
    <source>
        <dbReference type="Proteomes" id="UP000799291"/>
    </source>
</evidence>
<organism evidence="1 2">
    <name type="scientific">Lentithecium fluviatile CBS 122367</name>
    <dbReference type="NCBI Taxonomy" id="1168545"/>
    <lineage>
        <taxon>Eukaryota</taxon>
        <taxon>Fungi</taxon>
        <taxon>Dikarya</taxon>
        <taxon>Ascomycota</taxon>
        <taxon>Pezizomycotina</taxon>
        <taxon>Dothideomycetes</taxon>
        <taxon>Pleosporomycetidae</taxon>
        <taxon>Pleosporales</taxon>
        <taxon>Massarineae</taxon>
        <taxon>Lentitheciaceae</taxon>
        <taxon>Lentithecium</taxon>
    </lineage>
</organism>
<sequence>MVLAICTVSLAYDILRVRTNATTEDMDFISDALVEILECNIREDMRANLTIELSVEPCARFSLDDDMSPLNSAALAKNNPASLLLPDVHAQIFLKLGATLAFPLVQSTAIRDGSLIVEMYMGLRIRIEEGVTVSGIRDPHDPMNVFGDNASGYQLSATVIISFAFSYVIDNVTTV</sequence>
<dbReference type="EMBL" id="MU005592">
    <property type="protein sequence ID" value="KAF2681222.1"/>
    <property type="molecule type" value="Genomic_DNA"/>
</dbReference>
<dbReference type="AlphaFoldDB" id="A0A6G1ISL5"/>
<reference evidence="1" key="1">
    <citation type="journal article" date="2020" name="Stud. Mycol.">
        <title>101 Dothideomycetes genomes: a test case for predicting lifestyles and emergence of pathogens.</title>
        <authorList>
            <person name="Haridas S."/>
            <person name="Albert R."/>
            <person name="Binder M."/>
            <person name="Bloem J."/>
            <person name="Labutti K."/>
            <person name="Salamov A."/>
            <person name="Andreopoulos B."/>
            <person name="Baker S."/>
            <person name="Barry K."/>
            <person name="Bills G."/>
            <person name="Bluhm B."/>
            <person name="Cannon C."/>
            <person name="Castanera R."/>
            <person name="Culley D."/>
            <person name="Daum C."/>
            <person name="Ezra D."/>
            <person name="Gonzalez J."/>
            <person name="Henrissat B."/>
            <person name="Kuo A."/>
            <person name="Liang C."/>
            <person name="Lipzen A."/>
            <person name="Lutzoni F."/>
            <person name="Magnuson J."/>
            <person name="Mondo S."/>
            <person name="Nolan M."/>
            <person name="Ohm R."/>
            <person name="Pangilinan J."/>
            <person name="Park H.-J."/>
            <person name="Ramirez L."/>
            <person name="Alfaro M."/>
            <person name="Sun H."/>
            <person name="Tritt A."/>
            <person name="Yoshinaga Y."/>
            <person name="Zwiers L.-H."/>
            <person name="Turgeon B."/>
            <person name="Goodwin S."/>
            <person name="Spatafora J."/>
            <person name="Crous P."/>
            <person name="Grigoriev I."/>
        </authorList>
    </citation>
    <scope>NUCLEOTIDE SEQUENCE</scope>
    <source>
        <strain evidence="1">CBS 122367</strain>
    </source>
</reference>
<keyword evidence="2" id="KW-1185">Reference proteome</keyword>
<name>A0A6G1ISL5_9PLEO</name>
<dbReference type="OrthoDB" id="3774289at2759"/>
<dbReference type="Proteomes" id="UP000799291">
    <property type="component" value="Unassembled WGS sequence"/>
</dbReference>